<keyword evidence="6" id="KW-0130">Cell adhesion</keyword>
<dbReference type="GO" id="GO:0007155">
    <property type="term" value="P:cell adhesion"/>
    <property type="evidence" value="ECO:0007669"/>
    <property type="project" value="UniProtKB-KW"/>
</dbReference>
<feature type="domain" description="VWFA" evidence="11">
    <location>
        <begin position="812"/>
        <end position="981"/>
    </location>
</feature>
<dbReference type="FunFam" id="3.40.50.410:FF:000004">
    <property type="entry name" value="collagen alpha-6(VI) chain"/>
    <property type="match status" value="5"/>
</dbReference>
<dbReference type="CDD" id="cd01450">
    <property type="entry name" value="vWFA_subfamily_ECM"/>
    <property type="match status" value="3"/>
</dbReference>
<keyword evidence="7" id="KW-0176">Collagen</keyword>
<dbReference type="OrthoDB" id="6132182at2759"/>
<dbReference type="PANTHER" id="PTHR24020:SF86">
    <property type="entry name" value="COLLAGEN, TYPE VI, ALPHA 4"/>
    <property type="match status" value="1"/>
</dbReference>
<gene>
    <name evidence="13" type="primary">LOC117536437</name>
</gene>
<evidence type="ECO:0000313" key="13">
    <source>
        <dbReference type="RefSeq" id="XP_034057183.1"/>
    </source>
</evidence>
<keyword evidence="12" id="KW-1185">Reference proteome</keyword>
<dbReference type="GO" id="GO:0005581">
    <property type="term" value="C:collagen trimer"/>
    <property type="evidence" value="ECO:0007669"/>
    <property type="project" value="UniProtKB-KW"/>
</dbReference>
<feature type="compositionally biased region" description="Gly residues" evidence="9">
    <location>
        <begin position="1916"/>
        <end position="1931"/>
    </location>
</feature>
<feature type="compositionally biased region" description="Pro residues" evidence="9">
    <location>
        <begin position="1392"/>
        <end position="1404"/>
    </location>
</feature>
<dbReference type="Pfam" id="PF00092">
    <property type="entry name" value="VWA"/>
    <property type="match status" value="9"/>
</dbReference>
<dbReference type="SUPFAM" id="SSF53300">
    <property type="entry name" value="vWA-like"/>
    <property type="match status" value="10"/>
</dbReference>
<feature type="domain" description="VWFA" evidence="11">
    <location>
        <begin position="422"/>
        <end position="599"/>
    </location>
</feature>
<protein>
    <submittedName>
        <fullName evidence="13">LOW QUALITY PROTEIN: collagen alpha-6(VI) chain-like</fullName>
    </submittedName>
</protein>
<dbReference type="Gene3D" id="3.40.50.410">
    <property type="entry name" value="von Willebrand factor, type A domain"/>
    <property type="match status" value="10"/>
</dbReference>
<keyword evidence="4 10" id="KW-0732">Signal</keyword>
<feature type="compositionally biased region" description="Low complexity" evidence="9">
    <location>
        <begin position="1881"/>
        <end position="1890"/>
    </location>
</feature>
<evidence type="ECO:0000256" key="1">
    <source>
        <dbReference type="ARBA" id="ARBA00004498"/>
    </source>
</evidence>
<organism evidence="12 13">
    <name type="scientific">Gymnodraco acuticeps</name>
    <name type="common">Antarctic dragonfish</name>
    <dbReference type="NCBI Taxonomy" id="8218"/>
    <lineage>
        <taxon>Eukaryota</taxon>
        <taxon>Metazoa</taxon>
        <taxon>Chordata</taxon>
        <taxon>Craniata</taxon>
        <taxon>Vertebrata</taxon>
        <taxon>Euteleostomi</taxon>
        <taxon>Actinopterygii</taxon>
        <taxon>Neopterygii</taxon>
        <taxon>Teleostei</taxon>
        <taxon>Neoteleostei</taxon>
        <taxon>Acanthomorphata</taxon>
        <taxon>Eupercaria</taxon>
        <taxon>Perciformes</taxon>
        <taxon>Notothenioidei</taxon>
        <taxon>Bathydraconidae</taxon>
        <taxon>Gymnodraco</taxon>
    </lineage>
</organism>
<feature type="region of interest" description="Disordered" evidence="9">
    <location>
        <begin position="1622"/>
        <end position="1949"/>
    </location>
</feature>
<evidence type="ECO:0000259" key="11">
    <source>
        <dbReference type="PROSITE" id="PS50234"/>
    </source>
</evidence>
<feature type="domain" description="VWFA" evidence="11">
    <location>
        <begin position="996"/>
        <end position="1165"/>
    </location>
</feature>
<dbReference type="InterPro" id="IPR036465">
    <property type="entry name" value="vWFA_dom_sf"/>
</dbReference>
<feature type="compositionally biased region" description="Gly residues" evidence="9">
    <location>
        <begin position="1851"/>
        <end position="1860"/>
    </location>
</feature>
<dbReference type="InParanoid" id="A0A6P8T156"/>
<dbReference type="InterPro" id="IPR050525">
    <property type="entry name" value="ECM_Assembly_Org"/>
</dbReference>
<dbReference type="RefSeq" id="XP_034057183.1">
    <property type="nucleotide sequence ID" value="XM_034201292.1"/>
</dbReference>
<dbReference type="InterPro" id="IPR002035">
    <property type="entry name" value="VWF_A"/>
</dbReference>
<evidence type="ECO:0000256" key="8">
    <source>
        <dbReference type="ARBA" id="ARBA00023180"/>
    </source>
</evidence>
<dbReference type="KEGG" id="gacu:117536437"/>
<feature type="domain" description="VWFA" evidence="11">
    <location>
        <begin position="34"/>
        <end position="218"/>
    </location>
</feature>
<feature type="compositionally biased region" description="Gly residues" evidence="9">
    <location>
        <begin position="1824"/>
        <end position="1839"/>
    </location>
</feature>
<feature type="domain" description="VWFA" evidence="11">
    <location>
        <begin position="2184"/>
        <end position="2368"/>
    </location>
</feature>
<keyword evidence="2" id="KW-0964">Secreted</keyword>
<evidence type="ECO:0000256" key="6">
    <source>
        <dbReference type="ARBA" id="ARBA00022889"/>
    </source>
</evidence>
<proteinExistence type="predicted"/>
<evidence type="ECO:0000256" key="10">
    <source>
        <dbReference type="SAM" id="SignalP"/>
    </source>
</evidence>
<evidence type="ECO:0000256" key="2">
    <source>
        <dbReference type="ARBA" id="ARBA00022525"/>
    </source>
</evidence>
<evidence type="ECO:0000256" key="9">
    <source>
        <dbReference type="SAM" id="MobiDB-lite"/>
    </source>
</evidence>
<keyword evidence="3" id="KW-0272">Extracellular matrix</keyword>
<feature type="domain" description="VWFA" evidence="11">
    <location>
        <begin position="1183"/>
        <end position="1348"/>
    </location>
</feature>
<reference evidence="13" key="1">
    <citation type="submission" date="2025-08" db="UniProtKB">
        <authorList>
            <consortium name="RefSeq"/>
        </authorList>
    </citation>
    <scope>IDENTIFICATION</scope>
</reference>
<feature type="domain" description="VWFA" evidence="11">
    <location>
        <begin position="1978"/>
        <end position="2132"/>
    </location>
</feature>
<keyword evidence="5" id="KW-0677">Repeat</keyword>
<feature type="chain" id="PRO_5028249613" evidence="10">
    <location>
        <begin position="23"/>
        <end position="2453"/>
    </location>
</feature>
<feature type="compositionally biased region" description="Pro residues" evidence="9">
    <location>
        <begin position="1357"/>
        <end position="1384"/>
    </location>
</feature>
<evidence type="ECO:0000256" key="7">
    <source>
        <dbReference type="ARBA" id="ARBA00023119"/>
    </source>
</evidence>
<feature type="domain" description="VWFA" evidence="11">
    <location>
        <begin position="626"/>
        <end position="796"/>
    </location>
</feature>
<name>A0A6P8T156_GYMAC</name>
<sequence length="2453" mass="265239">MKGRTRIFLGVIVAAYFSGIAALTTDCENATVADIVFLVDGSIDKKNFVKVKGFLSSVIKDLNIGWKKVRIGVAQHSDKTHQEFLLKDHVDKRSLMIAVKNMPYQEGGTFQFRTGGTETGKAIDFLRTQYFTEEAGSRAGQRVPQIAVVITDGDSTDDVIAPAQRLRQQGVIVFGIGVGAANLQQLESIANRPPERFRSYISNYAVLQTLKDHLLKTVCISVEDQKQALTDRFADVFFMLDGSMAPGMVPEVISDLVELIDRLHASASTYRIGLAQYGEDTKVEFSLAKFKNKQKIIETVKRFRLRPDTHKPADLGGALINANTHLFTSEAGGRAHQGSRQYLVVMSAKDSKRSVYRDAELIKSSGVTLIGMSAGASMESIESFASPDYAYNTSNLLILEDVILTEKKEIITEDCKGATVADIVFIVDESGSIGNENFRLMRNFLHLVVSSLDVSPKRVRVGIVTYNDVSTPQVFLNSFNNKDELLEYIKILPYNGGGTNTGEALNFTRENVFIKEKGCRKENGVQQVAVVITDGKSQDEVSKAAITLRRAGVTIYALGIKDAMESELLEMASHPPDQHVFTRKSFTELTHLKQTLQKILCKNIIAKAVPRKSETKEVCVKTDEADIFFLMDDSGSITWQDFAEMQNFINKFIEHFQIGPQQVRIGLVKYADSPTDEFDLTTYSDEKSLVNAINSIIGVGGGTETGKALSHMGPLFKRAAATRGHEAPKYLIVVTDGKSTDKVKAPAEELREQGIIIYAIGVKNSSQTELEEIAGDPKRTIFVRNFDALKSINNEIIREICSEEACRDIQDDIFFLTDSSESIDEEEFQKMKDFMKFVISKSAIGENKVHVGVMQFSTSYNLEFPLNQYYSNVDILRAIDDMKQMNEGTSTGKAITEVSRYFDAARGGRPGMSQNLIVITDGKAQDDVRGPAEALRKKGVVIYSIGVKNHNPTQLKEISGYSHRVYSVKDFDALNDLEAQVSSKICERGCKMEKADIIFLVDSSRISQIHYESMQRFMASIVNQTTVGTSLTRFGLISYSDEPRTHFKLNAYDSKRKVLAAIPTVKPEGGGTYTDKALRYSLEYFNAKHGGREVPQILIVITDGAANIPSNLKGPADKLREHGVTVISVGVKEADRDQLLTIAGNTGRSFFVDRFEALGTLHNDMSSVLCNATKRGCKGKQADLIFLLDQSSSINTEDHDMMKNFTASIVNSFTISKDRVRIGLAQFSDKPQDEFDLNSYFREEDLIGHIQNLKYTGGDTFLGKALVHISKYFDDSRVVPKNLVLISDGGSHDDVEDAADYLRIHNISVFAIGVGDIHDLELLQITGNPERLLTVQNFNGLENIKQDLVDILCDDPGPGPDPTPPTPSPRPSSTTPTPPTPSPRPSSTTTTTPPPPPTPTPPPSNCSIDIAMGFDISQRTAGEKLVSGHTMLLRFLPEIVRSVSSVKTLCCVGPDPVQPKIAFQVLDSDGRSLYDTDFEAYSKELVDKVMEVQMSGPTYFKTAMLNSFKQRFLDKSKADVKVLVIFSDGLDEDVKTLEHEAELLRQSGVSTLLTVALEGTRDPAQLQMVEFGRGLEHKLPLSIGMPSVGSTIHKQIDTVSDRKCCNVMCKCLGNEGIRGSRGILGSKGEPGLKGYPGFPGEEGHSGGGGPPGPSGPQGVQGCPGVRGQKGYRGFSGNIGGDGDDGLDGVCGEQGLAGSDGAQGERGDSGNPGIRGIRGEAGVAGQRGLSGDPAERGVDNTSPGAKGNPGNPGPPGLSGVDGGPGVAGDVGFKGADGRRGSVGEKGPPGGPGVRGSKGIPGASGPQGLRGGEGETGEQGTSGSSGPQGGLGPAGGPGLPGRRGATGQKGQPGELGGEGDPGSPGPHGLPGQDGRDGYGPPGQTGAQGAPGFPGNPGLSGEDGQQGTNGFLGMKGNRGRGGNSGGSGGPGTPGEPGHPGHRGPKGPPGLRDKTECQLISLIRDNCECHQGASSCPAFPTELVLGLDMSQDVTPTAFERQRSALLSLLEDVSVSESNCPTGARVAVVGFSAHTKYLIRFQDYRTKTQLLELLRNVALEKTFSRRQLGAAMRFVGQHVFKRVRAGVMMRKVAVFLSNGPSQDVDDIVTATMEYRGLNIVPAVISLKNDNNTAAALEVDDSRSSMFTVLRRTADLMKVKNCAICYDPCQRSQQCSFILDPLAPQEADVDLVLVLDSSREVQADEYSGMQQLLGSVVEQLAVSPTPRRPGSGARVALVQQSGFRAPKVEFGFGTFQTSGQMKRHLMNMTQQGGSSALGVTLNMALTELLLKAAQPRRRRVVLTLVGTSTAPQDRAQLSYVSQKAQCEGVAQFVVTVGERYDRRQVEEVAGGPLLQHLIHLDRLKAEEQSYTQRFFRVFLSALSKGVIKYPPPSLACSELRDPADTQQLNGRLSPQEGPRALSGLQSEVVLQQQAEEMLSLQVRRLRRVRRRGEGERRTR</sequence>
<dbReference type="CDD" id="cd01472">
    <property type="entry name" value="vWA_collagen"/>
    <property type="match status" value="3"/>
</dbReference>
<evidence type="ECO:0000256" key="5">
    <source>
        <dbReference type="ARBA" id="ARBA00022737"/>
    </source>
</evidence>
<feature type="compositionally biased region" description="Gly residues" evidence="9">
    <location>
        <begin position="1758"/>
        <end position="1767"/>
    </location>
</feature>
<dbReference type="SMART" id="SM00327">
    <property type="entry name" value="VWA"/>
    <property type="match status" value="10"/>
</dbReference>
<evidence type="ECO:0000256" key="3">
    <source>
        <dbReference type="ARBA" id="ARBA00022530"/>
    </source>
</evidence>
<dbReference type="PRINTS" id="PR00453">
    <property type="entry name" value="VWFADOMAIN"/>
</dbReference>
<dbReference type="FunFam" id="3.40.50.410:FF:000003">
    <property type="entry name" value="Collagen type VI alpha 3 chain"/>
    <property type="match status" value="1"/>
</dbReference>
<evidence type="ECO:0000313" key="12">
    <source>
        <dbReference type="Proteomes" id="UP000515161"/>
    </source>
</evidence>
<keyword evidence="8" id="KW-0325">Glycoprotein</keyword>
<dbReference type="Proteomes" id="UP000515161">
    <property type="component" value="Unplaced"/>
</dbReference>
<dbReference type="Pfam" id="PF13768">
    <property type="entry name" value="VWA_3"/>
    <property type="match status" value="1"/>
</dbReference>
<dbReference type="GeneID" id="117536437"/>
<feature type="domain" description="VWFA" evidence="11">
    <location>
        <begin position="1409"/>
        <end position="1569"/>
    </location>
</feature>
<dbReference type="PROSITE" id="PS50234">
    <property type="entry name" value="VWFA"/>
    <property type="match status" value="10"/>
</dbReference>
<feature type="compositionally biased region" description="Low complexity" evidence="9">
    <location>
        <begin position="1656"/>
        <end position="1666"/>
    </location>
</feature>
<evidence type="ECO:0000256" key="4">
    <source>
        <dbReference type="ARBA" id="ARBA00022729"/>
    </source>
</evidence>
<dbReference type="PANTHER" id="PTHR24020">
    <property type="entry name" value="COLLAGEN ALPHA"/>
    <property type="match status" value="1"/>
</dbReference>
<feature type="signal peptide" evidence="10">
    <location>
        <begin position="1"/>
        <end position="22"/>
    </location>
</feature>
<accession>A0A6P8T156</accession>
<feature type="region of interest" description="Disordered" evidence="9">
    <location>
        <begin position="1350"/>
        <end position="1407"/>
    </location>
</feature>
<feature type="domain" description="VWFA" evidence="11">
    <location>
        <begin position="235"/>
        <end position="408"/>
    </location>
</feature>
<comment type="subcellular location">
    <subcellularLocation>
        <location evidence="1">Secreted</location>
        <location evidence="1">Extracellular space</location>
        <location evidence="1">Extracellular matrix</location>
    </subcellularLocation>
</comment>